<dbReference type="Proteomes" id="UP000542434">
    <property type="component" value="Unassembled WGS sequence"/>
</dbReference>
<comment type="caution">
    <text evidence="1">The sequence shown here is derived from an EMBL/GenBank/DDBJ whole genome shotgun (WGS) entry which is preliminary data.</text>
</comment>
<dbReference type="Gene3D" id="1.10.287.210">
    <property type="match status" value="1"/>
</dbReference>
<dbReference type="EMBL" id="VWZC01002307">
    <property type="protein sequence ID" value="NXF58908.1"/>
    <property type="molecule type" value="Genomic_DNA"/>
</dbReference>
<keyword evidence="2" id="KW-1185">Reference proteome</keyword>
<evidence type="ECO:0000313" key="2">
    <source>
        <dbReference type="Proteomes" id="UP000542434"/>
    </source>
</evidence>
<feature type="non-terminal residue" evidence="1">
    <location>
        <position position="1"/>
    </location>
</feature>
<accession>A0A7K8UYK2</accession>
<dbReference type="SUPFAM" id="SSF58069">
    <property type="entry name" value="Virus ectodomain"/>
    <property type="match status" value="1"/>
</dbReference>
<evidence type="ECO:0000313" key="1">
    <source>
        <dbReference type="EMBL" id="NXF58908.1"/>
    </source>
</evidence>
<organism evidence="1 2">
    <name type="scientific">Ciccaba nigrolineata</name>
    <dbReference type="NCBI Taxonomy" id="1118524"/>
    <lineage>
        <taxon>Eukaryota</taxon>
        <taxon>Metazoa</taxon>
        <taxon>Chordata</taxon>
        <taxon>Craniata</taxon>
        <taxon>Vertebrata</taxon>
        <taxon>Euteleostomi</taxon>
        <taxon>Archelosauria</taxon>
        <taxon>Archosauria</taxon>
        <taxon>Dinosauria</taxon>
        <taxon>Saurischia</taxon>
        <taxon>Theropoda</taxon>
        <taxon>Coelurosauria</taxon>
        <taxon>Aves</taxon>
        <taxon>Neognathae</taxon>
        <taxon>Neoaves</taxon>
        <taxon>Telluraves</taxon>
        <taxon>Strigiformes</taxon>
        <taxon>Strigidae</taxon>
        <taxon>Ciccaba</taxon>
    </lineage>
</organism>
<dbReference type="AlphaFoldDB" id="A0A7K8UYK2"/>
<sequence length="53" mass="6101">NLNRIIQLQAFLEIITNDTACTLDLLADQATQMQTVIFQHQLVLDYLLAKERV</sequence>
<protein>
    <submittedName>
        <fullName evidence="1">ENR1 protein</fullName>
    </submittedName>
</protein>
<feature type="non-terminal residue" evidence="1">
    <location>
        <position position="53"/>
    </location>
</feature>
<gene>
    <name evidence="1" type="primary">Erv31_0</name>
    <name evidence="1" type="ORF">CICNIG_R15262</name>
</gene>
<name>A0A7K8UYK2_9STRI</name>
<proteinExistence type="predicted"/>
<reference evidence="1 2" key="1">
    <citation type="submission" date="2019-09" db="EMBL/GenBank/DDBJ databases">
        <title>Bird 10,000 Genomes (B10K) Project - Family phase.</title>
        <authorList>
            <person name="Zhang G."/>
        </authorList>
    </citation>
    <scope>NUCLEOTIDE SEQUENCE [LARGE SCALE GENOMIC DNA]</scope>
    <source>
        <strain evidence="1">B10K-DU-001-07</strain>
        <tissue evidence="1">Muscle</tissue>
    </source>
</reference>